<dbReference type="Pfam" id="PF14497">
    <property type="entry name" value="GST_C_3"/>
    <property type="match status" value="1"/>
</dbReference>
<protein>
    <recommendedName>
        <fullName evidence="1">GST C-terminal domain-containing protein</fullName>
    </recommendedName>
</protein>
<dbReference type="Gene3D" id="1.20.1050.10">
    <property type="match status" value="1"/>
</dbReference>
<gene>
    <name evidence="2" type="ORF">SEMRO_178_G077950.1</name>
</gene>
<proteinExistence type="predicted"/>
<reference evidence="2" key="1">
    <citation type="submission" date="2020-06" db="EMBL/GenBank/DDBJ databases">
        <authorList>
            <consortium name="Plant Systems Biology data submission"/>
        </authorList>
    </citation>
    <scope>NUCLEOTIDE SEQUENCE</scope>
    <source>
        <strain evidence="2">D6</strain>
    </source>
</reference>
<organism evidence="2 3">
    <name type="scientific">Seminavis robusta</name>
    <dbReference type="NCBI Taxonomy" id="568900"/>
    <lineage>
        <taxon>Eukaryota</taxon>
        <taxon>Sar</taxon>
        <taxon>Stramenopiles</taxon>
        <taxon>Ochrophyta</taxon>
        <taxon>Bacillariophyta</taxon>
        <taxon>Bacillariophyceae</taxon>
        <taxon>Bacillariophycidae</taxon>
        <taxon>Naviculales</taxon>
        <taxon>Naviculaceae</taxon>
        <taxon>Seminavis</taxon>
    </lineage>
</organism>
<comment type="caution">
    <text evidence="2">The sequence shown here is derived from an EMBL/GenBank/DDBJ whole genome shotgun (WGS) entry which is preliminary data.</text>
</comment>
<dbReference type="Proteomes" id="UP001153069">
    <property type="component" value="Unassembled WGS sequence"/>
</dbReference>
<sequence>MASAEATTTDATGSGKDDNKTTITIYALPGSQFTGKVIAAVDARSIEHFCVFVPIPLEARKKFIPSGGTLVPELKAVTADGEVHMIPDSEAILHWFDDNMGTNYFPADSEASELSVRASDKVLAGAVWYFNWADPEGYKNSMKRSMARAMMPAFLPSVLSEMIVDLFLSSIKAKYRQLSMEAMSADEAAMNDRNQIRAKLIDELSFFQSYLKTEEQTYLLGDTSTAADFSVYAQVERLVGDMGDVNLFPSIPEFKTETPELARFWKWHDMMREKHPLKFKGKRPPAASK</sequence>
<dbReference type="CDD" id="cd00299">
    <property type="entry name" value="GST_C_family"/>
    <property type="match status" value="1"/>
</dbReference>
<name>A0A9N8DKG6_9STRA</name>
<dbReference type="PROSITE" id="PS50405">
    <property type="entry name" value="GST_CTER"/>
    <property type="match status" value="1"/>
</dbReference>
<feature type="domain" description="GST C-terminal" evidence="1">
    <location>
        <begin position="157"/>
        <end position="288"/>
    </location>
</feature>
<keyword evidence="3" id="KW-1185">Reference proteome</keyword>
<evidence type="ECO:0000259" key="1">
    <source>
        <dbReference type="PROSITE" id="PS50405"/>
    </source>
</evidence>
<dbReference type="OrthoDB" id="10574313at2759"/>
<evidence type="ECO:0000313" key="2">
    <source>
        <dbReference type="EMBL" id="CAB9503841.1"/>
    </source>
</evidence>
<dbReference type="SUPFAM" id="SSF47616">
    <property type="entry name" value="GST C-terminal domain-like"/>
    <property type="match status" value="1"/>
</dbReference>
<evidence type="ECO:0000313" key="3">
    <source>
        <dbReference type="Proteomes" id="UP001153069"/>
    </source>
</evidence>
<accession>A0A9N8DKG6</accession>
<dbReference type="EMBL" id="CAICTM010000177">
    <property type="protein sequence ID" value="CAB9503841.1"/>
    <property type="molecule type" value="Genomic_DNA"/>
</dbReference>
<dbReference type="InterPro" id="IPR036282">
    <property type="entry name" value="Glutathione-S-Trfase_C_sf"/>
</dbReference>
<dbReference type="AlphaFoldDB" id="A0A9N8DKG6"/>
<dbReference type="InterPro" id="IPR010987">
    <property type="entry name" value="Glutathione-S-Trfase_C-like"/>
</dbReference>
<dbReference type="InterPro" id="IPR004046">
    <property type="entry name" value="GST_C"/>
</dbReference>